<feature type="compositionally biased region" description="Basic and acidic residues" evidence="1">
    <location>
        <begin position="203"/>
        <end position="213"/>
    </location>
</feature>
<evidence type="ECO:0000313" key="4">
    <source>
        <dbReference type="Proteomes" id="UP000011081"/>
    </source>
</evidence>
<evidence type="ECO:0000313" key="3">
    <source>
        <dbReference type="EMBL" id="ELA45829.1"/>
    </source>
</evidence>
<feature type="chain" id="PRO_5003960185" evidence="2">
    <location>
        <begin position="17"/>
        <end position="220"/>
    </location>
</feature>
<sequence length="220" mass="24343">MLFISVFVHYILLISASDSESSNSNHGTSPTRASAVQLSELRIGHDIDVHVPMDKGAKQDQTKKSHTDPVVDDETKRNTLDRRLLKTKSRNNSSLLNEPAKLDSKKEKQRDKEGMSSSASTSRPNREPEVPGFCFYAWCSQGGCDDDRYQLVNQKETQATGVSPTTSIDTEGQSEPPQSIGNTICKPSQPNKELPTTSSSRVADTRFKVERVPEQSTSEE</sequence>
<name>L2GQD9_VAVCU</name>
<feature type="compositionally biased region" description="Basic and acidic residues" evidence="1">
    <location>
        <begin position="100"/>
        <end position="114"/>
    </location>
</feature>
<dbReference type="GeneID" id="19880542"/>
<feature type="non-terminal residue" evidence="3">
    <location>
        <position position="220"/>
    </location>
</feature>
<dbReference type="Proteomes" id="UP000011081">
    <property type="component" value="Unassembled WGS sequence"/>
</dbReference>
<dbReference type="RefSeq" id="XP_008075691.1">
    <property type="nucleotide sequence ID" value="XM_008077500.1"/>
</dbReference>
<keyword evidence="2" id="KW-0732">Signal</keyword>
<dbReference type="VEuPathDB" id="MicrosporidiaDB:VCUG_02684"/>
<dbReference type="AlphaFoldDB" id="L2GQD9"/>
<feature type="region of interest" description="Disordered" evidence="1">
    <location>
        <begin position="54"/>
        <end position="128"/>
    </location>
</feature>
<dbReference type="HOGENOM" id="CLU_077578_0_0_1"/>
<feature type="signal peptide" evidence="2">
    <location>
        <begin position="1"/>
        <end position="16"/>
    </location>
</feature>
<feature type="compositionally biased region" description="Basic and acidic residues" evidence="1">
    <location>
        <begin position="54"/>
        <end position="84"/>
    </location>
</feature>
<keyword evidence="4" id="KW-1185">Reference proteome</keyword>
<organism evidence="3 4">
    <name type="scientific">Vavraia culicis (isolate floridensis)</name>
    <name type="common">Microsporidian parasite</name>
    <dbReference type="NCBI Taxonomy" id="948595"/>
    <lineage>
        <taxon>Eukaryota</taxon>
        <taxon>Fungi</taxon>
        <taxon>Fungi incertae sedis</taxon>
        <taxon>Microsporidia</taxon>
        <taxon>Pleistophoridae</taxon>
        <taxon>Vavraia</taxon>
    </lineage>
</organism>
<accession>L2GQD9</accession>
<dbReference type="EMBL" id="GL877540">
    <property type="protein sequence ID" value="ELA45829.1"/>
    <property type="molecule type" value="Genomic_DNA"/>
</dbReference>
<feature type="region of interest" description="Disordered" evidence="1">
    <location>
        <begin position="156"/>
        <end position="220"/>
    </location>
</feature>
<feature type="compositionally biased region" description="Polar residues" evidence="1">
    <location>
        <begin position="156"/>
        <end position="202"/>
    </location>
</feature>
<reference evidence="4" key="1">
    <citation type="submission" date="2011-03" db="EMBL/GenBank/DDBJ databases">
        <title>The genome sequence of Vavraia culicis strain floridensis.</title>
        <authorList>
            <consortium name="The Broad Institute Genome Sequencing Platform"/>
            <person name="Cuomo C."/>
            <person name="Becnel J."/>
            <person name="Sanscrainte N."/>
            <person name="Young S.K."/>
            <person name="Zeng Q."/>
            <person name="Gargeya S."/>
            <person name="Fitzgerald M."/>
            <person name="Haas B."/>
            <person name="Abouelleil A."/>
            <person name="Alvarado L."/>
            <person name="Arachchi H.M."/>
            <person name="Berlin A."/>
            <person name="Chapman S.B."/>
            <person name="Gearin G."/>
            <person name="Goldberg J."/>
            <person name="Griggs A."/>
            <person name="Gujja S."/>
            <person name="Hansen M."/>
            <person name="Heiman D."/>
            <person name="Howarth C."/>
            <person name="Larimer J."/>
            <person name="Lui A."/>
            <person name="MacDonald P.J.P."/>
            <person name="McCowen C."/>
            <person name="Montmayeur A."/>
            <person name="Murphy C."/>
            <person name="Neiman D."/>
            <person name="Pearson M."/>
            <person name="Priest M."/>
            <person name="Roberts A."/>
            <person name="Saif S."/>
            <person name="Shea T."/>
            <person name="Sisk P."/>
            <person name="Stolte C."/>
            <person name="Sykes S."/>
            <person name="Wortman J."/>
            <person name="Nusbaum C."/>
            <person name="Birren B."/>
        </authorList>
    </citation>
    <scope>NUCLEOTIDE SEQUENCE [LARGE SCALE GENOMIC DNA]</scope>
    <source>
        <strain evidence="4">floridensis</strain>
    </source>
</reference>
<dbReference type="InParanoid" id="L2GQD9"/>
<evidence type="ECO:0000256" key="1">
    <source>
        <dbReference type="SAM" id="MobiDB-lite"/>
    </source>
</evidence>
<protein>
    <submittedName>
        <fullName evidence="3">Uncharacterized protein</fullName>
    </submittedName>
</protein>
<evidence type="ECO:0000256" key="2">
    <source>
        <dbReference type="SAM" id="SignalP"/>
    </source>
</evidence>
<gene>
    <name evidence="3" type="ORF">VCUG_02684</name>
</gene>
<proteinExistence type="predicted"/>